<evidence type="ECO:0000313" key="3">
    <source>
        <dbReference type="Proteomes" id="UP000027265"/>
    </source>
</evidence>
<gene>
    <name evidence="2" type="ORF">JAAARDRAFT_573237</name>
</gene>
<name>A0A067Q235_9AGAM</name>
<feature type="transmembrane region" description="Helical" evidence="1">
    <location>
        <begin position="59"/>
        <end position="77"/>
    </location>
</feature>
<protein>
    <submittedName>
        <fullName evidence="2">Uncharacterized protein</fullName>
    </submittedName>
</protein>
<keyword evidence="3" id="KW-1185">Reference proteome</keyword>
<keyword evidence="1" id="KW-1133">Transmembrane helix</keyword>
<dbReference type="EMBL" id="KL197713">
    <property type="protein sequence ID" value="KDQ61133.1"/>
    <property type="molecule type" value="Genomic_DNA"/>
</dbReference>
<keyword evidence="1" id="KW-0812">Transmembrane</keyword>
<dbReference type="HOGENOM" id="CLU_1959897_0_0_1"/>
<organism evidence="2 3">
    <name type="scientific">Jaapia argillacea MUCL 33604</name>
    <dbReference type="NCBI Taxonomy" id="933084"/>
    <lineage>
        <taxon>Eukaryota</taxon>
        <taxon>Fungi</taxon>
        <taxon>Dikarya</taxon>
        <taxon>Basidiomycota</taxon>
        <taxon>Agaricomycotina</taxon>
        <taxon>Agaricomycetes</taxon>
        <taxon>Agaricomycetidae</taxon>
        <taxon>Jaapiales</taxon>
        <taxon>Jaapiaceae</taxon>
        <taxon>Jaapia</taxon>
    </lineage>
</organism>
<accession>A0A067Q235</accession>
<evidence type="ECO:0000256" key="1">
    <source>
        <dbReference type="SAM" id="Phobius"/>
    </source>
</evidence>
<reference evidence="3" key="1">
    <citation type="journal article" date="2014" name="Proc. Natl. Acad. Sci. U.S.A.">
        <title>Extensive sampling of basidiomycete genomes demonstrates inadequacy of the white-rot/brown-rot paradigm for wood decay fungi.</title>
        <authorList>
            <person name="Riley R."/>
            <person name="Salamov A.A."/>
            <person name="Brown D.W."/>
            <person name="Nagy L.G."/>
            <person name="Floudas D."/>
            <person name="Held B.W."/>
            <person name="Levasseur A."/>
            <person name="Lombard V."/>
            <person name="Morin E."/>
            <person name="Otillar R."/>
            <person name="Lindquist E.A."/>
            <person name="Sun H."/>
            <person name="LaButti K.M."/>
            <person name="Schmutz J."/>
            <person name="Jabbour D."/>
            <person name="Luo H."/>
            <person name="Baker S.E."/>
            <person name="Pisabarro A.G."/>
            <person name="Walton J.D."/>
            <person name="Blanchette R.A."/>
            <person name="Henrissat B."/>
            <person name="Martin F."/>
            <person name="Cullen D."/>
            <person name="Hibbett D.S."/>
            <person name="Grigoriev I.V."/>
        </authorList>
    </citation>
    <scope>NUCLEOTIDE SEQUENCE [LARGE SCALE GENOMIC DNA]</scope>
    <source>
        <strain evidence="3">MUCL 33604</strain>
    </source>
</reference>
<dbReference type="AlphaFoldDB" id="A0A067Q235"/>
<dbReference type="Proteomes" id="UP000027265">
    <property type="component" value="Unassembled WGS sequence"/>
</dbReference>
<keyword evidence="1" id="KW-0472">Membrane</keyword>
<evidence type="ECO:0000313" key="2">
    <source>
        <dbReference type="EMBL" id="KDQ61133.1"/>
    </source>
</evidence>
<sequence length="128" mass="14415">MNALNMFSQFLGRPNRNRGGLFNLDFVPMGFLGYDVLVLEVLVDGHILYLLTTRDHSIFLYHYTSAFLFFLSVECRFKHIVLNKLTKRHLGLGLLSPLAHNPQWGLGAPSLLAISQLSTASPLHTPHL</sequence>
<dbReference type="InParanoid" id="A0A067Q235"/>
<proteinExistence type="predicted"/>
<feature type="transmembrane region" description="Helical" evidence="1">
    <location>
        <begin position="21"/>
        <end position="39"/>
    </location>
</feature>